<evidence type="ECO:0000256" key="1">
    <source>
        <dbReference type="SAM" id="SignalP"/>
    </source>
</evidence>
<dbReference type="PROSITE" id="PS51257">
    <property type="entry name" value="PROKAR_LIPOPROTEIN"/>
    <property type="match status" value="1"/>
</dbReference>
<name>A0A4Y7U3Y2_9FLAO</name>
<comment type="caution">
    <text evidence="2">The sequence shown here is derived from an EMBL/GenBank/DDBJ whole genome shotgun (WGS) entry which is preliminary data.</text>
</comment>
<protein>
    <submittedName>
        <fullName evidence="2">Uncharacterized protein</fullName>
    </submittedName>
</protein>
<feature type="non-terminal residue" evidence="2">
    <location>
        <position position="113"/>
    </location>
</feature>
<sequence length="113" mass="11959">MKTNFKTIGLLLFAITTLVSCDNSDESDNNNSILPPTAAAFKGITEKGIKRNTQNFTVTAGNGVVSFTSAKGVKVNINGDCLTKNGVAVTGAVNIEYIELFDKGNMLVTNKPT</sequence>
<reference evidence="2 3" key="1">
    <citation type="journal article" date="2018" name="Syst. Appl. Microbiol.">
        <title>Flavobacterium circumlabens sp. nov. and Flavobacterium cupreum sp. nov., two psychrotrophic species isolated from Antarctic environmental samples.</title>
        <authorList>
            <person name="Kralova S."/>
            <person name="Busse H.J."/>
            <person name="Svec P."/>
            <person name="Maslanova I."/>
            <person name="Stankova E."/>
            <person name="Bartak M."/>
            <person name="Sedlacek I."/>
        </authorList>
    </citation>
    <scope>NUCLEOTIDE SEQUENCE [LARGE SCALE GENOMIC DNA]</scope>
    <source>
        <strain evidence="2 3">CCM 8828</strain>
    </source>
</reference>
<proteinExistence type="predicted"/>
<dbReference type="AlphaFoldDB" id="A0A4Y7U3Y2"/>
<keyword evidence="1" id="KW-0732">Signal</keyword>
<dbReference type="Proteomes" id="UP000298340">
    <property type="component" value="Unassembled WGS sequence"/>
</dbReference>
<gene>
    <name evidence="2" type="ORF">D0809_27000</name>
</gene>
<organism evidence="2 3">
    <name type="scientific">Flavobacterium circumlabens</name>
    <dbReference type="NCBI Taxonomy" id="2133765"/>
    <lineage>
        <taxon>Bacteria</taxon>
        <taxon>Pseudomonadati</taxon>
        <taxon>Bacteroidota</taxon>
        <taxon>Flavobacteriia</taxon>
        <taxon>Flavobacteriales</taxon>
        <taxon>Flavobacteriaceae</taxon>
        <taxon>Flavobacterium</taxon>
    </lineage>
</organism>
<accession>A0A4Y7U3Y2</accession>
<dbReference type="EMBL" id="QWDN01000515">
    <property type="protein sequence ID" value="TEB41147.1"/>
    <property type="molecule type" value="Genomic_DNA"/>
</dbReference>
<feature type="chain" id="PRO_5021450331" evidence="1">
    <location>
        <begin position="22"/>
        <end position="113"/>
    </location>
</feature>
<evidence type="ECO:0000313" key="2">
    <source>
        <dbReference type="EMBL" id="TEB41147.1"/>
    </source>
</evidence>
<feature type="signal peptide" evidence="1">
    <location>
        <begin position="1"/>
        <end position="21"/>
    </location>
</feature>
<evidence type="ECO:0000313" key="3">
    <source>
        <dbReference type="Proteomes" id="UP000298340"/>
    </source>
</evidence>